<keyword evidence="2" id="KW-1185">Reference proteome</keyword>
<proteinExistence type="predicted"/>
<name>A0A9D5AIZ7_PEA</name>
<protein>
    <submittedName>
        <fullName evidence="1">Uncharacterized protein</fullName>
    </submittedName>
</protein>
<dbReference type="AlphaFoldDB" id="A0A9D5AIZ7"/>
<dbReference type="EMBL" id="JAMSHJ010000005">
    <property type="protein sequence ID" value="KAI5413752.1"/>
    <property type="molecule type" value="Genomic_DNA"/>
</dbReference>
<comment type="caution">
    <text evidence="1">The sequence shown here is derived from an EMBL/GenBank/DDBJ whole genome shotgun (WGS) entry which is preliminary data.</text>
</comment>
<organism evidence="1 2">
    <name type="scientific">Pisum sativum</name>
    <name type="common">Garden pea</name>
    <name type="synonym">Lathyrus oleraceus</name>
    <dbReference type="NCBI Taxonomy" id="3888"/>
    <lineage>
        <taxon>Eukaryota</taxon>
        <taxon>Viridiplantae</taxon>
        <taxon>Streptophyta</taxon>
        <taxon>Embryophyta</taxon>
        <taxon>Tracheophyta</taxon>
        <taxon>Spermatophyta</taxon>
        <taxon>Magnoliopsida</taxon>
        <taxon>eudicotyledons</taxon>
        <taxon>Gunneridae</taxon>
        <taxon>Pentapetalae</taxon>
        <taxon>rosids</taxon>
        <taxon>fabids</taxon>
        <taxon>Fabales</taxon>
        <taxon>Fabaceae</taxon>
        <taxon>Papilionoideae</taxon>
        <taxon>50 kb inversion clade</taxon>
        <taxon>NPAAA clade</taxon>
        <taxon>Hologalegina</taxon>
        <taxon>IRL clade</taxon>
        <taxon>Fabeae</taxon>
        <taxon>Lathyrus</taxon>
    </lineage>
</organism>
<accession>A0A9D5AIZ7</accession>
<sequence>MCSSLEESERSENSSFLAGGSVGLDMNQAQLKVSIKELGIKGVEEDEMYEGQRDVSNHCPVWLKCEIKDWGPKPFRFIHGWFDHKDFLEFVENEWGCLKEGRGEGVLEVKGCIKRYFEESYKEDIDNHLVLTGIDFKEFLVGDNVMLEKPFSLEELKETIWDCAGDKTPGLNGFSLEFFKKGWDFLKEDLMNFLNEFFVSDKLPKALTASFIAIFPKVEIPQSLGAYDLFA</sequence>
<dbReference type="Gramene" id="Psat05G0805300-T1">
    <property type="protein sequence ID" value="KAI5413752.1"/>
    <property type="gene ID" value="KIW84_058053"/>
</dbReference>
<evidence type="ECO:0000313" key="1">
    <source>
        <dbReference type="EMBL" id="KAI5413752.1"/>
    </source>
</evidence>
<reference evidence="1 2" key="1">
    <citation type="journal article" date="2022" name="Nat. Genet.">
        <title>Improved pea reference genome and pan-genome highlight genomic features and evolutionary characteristics.</title>
        <authorList>
            <person name="Yang T."/>
            <person name="Liu R."/>
            <person name="Luo Y."/>
            <person name="Hu S."/>
            <person name="Wang D."/>
            <person name="Wang C."/>
            <person name="Pandey M.K."/>
            <person name="Ge S."/>
            <person name="Xu Q."/>
            <person name="Li N."/>
            <person name="Li G."/>
            <person name="Huang Y."/>
            <person name="Saxena R.K."/>
            <person name="Ji Y."/>
            <person name="Li M."/>
            <person name="Yan X."/>
            <person name="He Y."/>
            <person name="Liu Y."/>
            <person name="Wang X."/>
            <person name="Xiang C."/>
            <person name="Varshney R.K."/>
            <person name="Ding H."/>
            <person name="Gao S."/>
            <person name="Zong X."/>
        </authorList>
    </citation>
    <scope>NUCLEOTIDE SEQUENCE [LARGE SCALE GENOMIC DNA]</scope>
    <source>
        <strain evidence="1 2">cv. Zhongwan 6</strain>
    </source>
</reference>
<dbReference type="Proteomes" id="UP001058974">
    <property type="component" value="Chromosome 5"/>
</dbReference>
<gene>
    <name evidence="1" type="ORF">KIW84_058053</name>
</gene>
<evidence type="ECO:0000313" key="2">
    <source>
        <dbReference type="Proteomes" id="UP001058974"/>
    </source>
</evidence>